<evidence type="ECO:0000256" key="3">
    <source>
        <dbReference type="ARBA" id="ARBA00008056"/>
    </source>
</evidence>
<evidence type="ECO:0000313" key="12">
    <source>
        <dbReference type="EMBL" id="CAA2971449.1"/>
    </source>
</evidence>
<dbReference type="OrthoDB" id="627829at2759"/>
<dbReference type="GO" id="GO:0009805">
    <property type="term" value="P:coumarin biosynthetic process"/>
    <property type="evidence" value="ECO:0007669"/>
    <property type="project" value="UniProtKB-ARBA"/>
</dbReference>
<dbReference type="InterPro" id="IPR026992">
    <property type="entry name" value="DIOX_N"/>
</dbReference>
<dbReference type="AlphaFoldDB" id="A0A8S0QZA5"/>
<evidence type="ECO:0000256" key="1">
    <source>
        <dbReference type="ARBA" id="ARBA00004123"/>
    </source>
</evidence>
<dbReference type="GO" id="GO:0005737">
    <property type="term" value="C:cytoplasm"/>
    <property type="evidence" value="ECO:0007669"/>
    <property type="project" value="UniProtKB-SubCell"/>
</dbReference>
<keyword evidence="7" id="KW-0539">Nucleus</keyword>
<dbReference type="Gene3D" id="2.60.120.330">
    <property type="entry name" value="B-lactam Antibiotic, Isopenicillin N Synthase, Chain"/>
    <property type="match status" value="1"/>
</dbReference>
<keyword evidence="4" id="KW-0963">Cytoplasm</keyword>
<evidence type="ECO:0000313" key="13">
    <source>
        <dbReference type="Proteomes" id="UP000594638"/>
    </source>
</evidence>
<evidence type="ECO:0000256" key="4">
    <source>
        <dbReference type="ARBA" id="ARBA00022490"/>
    </source>
</evidence>
<dbReference type="Gramene" id="OE9A031961T1">
    <property type="protein sequence ID" value="OE9A031961C1"/>
    <property type="gene ID" value="OE9A031961"/>
</dbReference>
<sequence length="354" mass="40166">MKKNNESSSSFPIGETAQEKRYSHAPECYKLQPFDRPRPNTEIADIPIIDMEGMCDDPMRRIKVVQDIGNACKLSGFFQVVNHGISQPILDGAISTAARFFDLPTKEKEKFMSNEVHEPVRYGTSIQDGLDKVQFWRVFLKQYAHPLKEWVHLWPNNPPEYRQKMGDYAVAVQKMAIDIMGAITESLGLGPTYLTTKLDDGMQVMFVNCYPRCSQPELALGLPPHTDYTCITIVLQNSADGLEIRDLGDGSWRLIPLVRSALQVNVGDYLEVLSNGRYKSVVHRVTLNNEKARISISSLHSLGMDVKMESAKELVDEEHPKGYKESSFNDFLDFISKNNLEEEKSFLKTVKIQK</sequence>
<dbReference type="PROSITE" id="PS51471">
    <property type="entry name" value="FE2OG_OXY"/>
    <property type="match status" value="1"/>
</dbReference>
<evidence type="ECO:0000256" key="5">
    <source>
        <dbReference type="ARBA" id="ARBA00022723"/>
    </source>
</evidence>
<evidence type="ECO:0000256" key="10">
    <source>
        <dbReference type="SAM" id="MobiDB-lite"/>
    </source>
</evidence>
<dbReference type="GO" id="GO:0046872">
    <property type="term" value="F:metal ion binding"/>
    <property type="evidence" value="ECO:0007669"/>
    <property type="project" value="UniProtKB-KW"/>
</dbReference>
<reference evidence="12 13" key="1">
    <citation type="submission" date="2019-12" db="EMBL/GenBank/DDBJ databases">
        <authorList>
            <person name="Alioto T."/>
            <person name="Alioto T."/>
            <person name="Gomez Garrido J."/>
        </authorList>
    </citation>
    <scope>NUCLEOTIDE SEQUENCE [LARGE SCALE GENOMIC DNA]</scope>
</reference>
<protein>
    <submittedName>
        <fullName evidence="12">Flavanone 3-dioxygenase 3</fullName>
    </submittedName>
</protein>
<feature type="domain" description="Fe2OG dioxygenase" evidence="11">
    <location>
        <begin position="200"/>
        <end position="302"/>
    </location>
</feature>
<proteinExistence type="inferred from homology"/>
<dbReference type="GO" id="GO:0016706">
    <property type="term" value="F:2-oxoglutarate-dependent dioxygenase activity"/>
    <property type="evidence" value="ECO:0007669"/>
    <property type="project" value="UniProtKB-ARBA"/>
</dbReference>
<gene>
    <name evidence="12" type="ORF">OLEA9_A031961</name>
</gene>
<dbReference type="Proteomes" id="UP000594638">
    <property type="component" value="Unassembled WGS sequence"/>
</dbReference>
<evidence type="ECO:0000256" key="7">
    <source>
        <dbReference type="ARBA" id="ARBA00023242"/>
    </source>
</evidence>
<dbReference type="GO" id="GO:0005634">
    <property type="term" value="C:nucleus"/>
    <property type="evidence" value="ECO:0007669"/>
    <property type="project" value="UniProtKB-SubCell"/>
</dbReference>
<dbReference type="Pfam" id="PF14226">
    <property type="entry name" value="DIOX_N"/>
    <property type="match status" value="1"/>
</dbReference>
<evidence type="ECO:0000256" key="6">
    <source>
        <dbReference type="ARBA" id="ARBA00023004"/>
    </source>
</evidence>
<name>A0A8S0QZA5_OLEEU</name>
<evidence type="ECO:0000256" key="8">
    <source>
        <dbReference type="ARBA" id="ARBA00059922"/>
    </source>
</evidence>
<keyword evidence="6 9" id="KW-0408">Iron</keyword>
<dbReference type="SUPFAM" id="SSF51197">
    <property type="entry name" value="Clavaminate synthase-like"/>
    <property type="match status" value="1"/>
</dbReference>
<dbReference type="Pfam" id="PF03171">
    <property type="entry name" value="2OG-FeII_Oxy"/>
    <property type="match status" value="1"/>
</dbReference>
<comment type="function">
    <text evidence="8">Involved in the regulation of shoot development and salicylic acid (SA) homeostasis.</text>
</comment>
<evidence type="ECO:0000259" key="11">
    <source>
        <dbReference type="PROSITE" id="PS51471"/>
    </source>
</evidence>
<organism evidence="12 13">
    <name type="scientific">Olea europaea subsp. europaea</name>
    <dbReference type="NCBI Taxonomy" id="158383"/>
    <lineage>
        <taxon>Eukaryota</taxon>
        <taxon>Viridiplantae</taxon>
        <taxon>Streptophyta</taxon>
        <taxon>Embryophyta</taxon>
        <taxon>Tracheophyta</taxon>
        <taxon>Spermatophyta</taxon>
        <taxon>Magnoliopsida</taxon>
        <taxon>eudicotyledons</taxon>
        <taxon>Gunneridae</taxon>
        <taxon>Pentapetalae</taxon>
        <taxon>asterids</taxon>
        <taxon>lamiids</taxon>
        <taxon>Lamiales</taxon>
        <taxon>Oleaceae</taxon>
        <taxon>Oleeae</taxon>
        <taxon>Olea</taxon>
    </lineage>
</organism>
<dbReference type="InterPro" id="IPR027443">
    <property type="entry name" value="IPNS-like_sf"/>
</dbReference>
<dbReference type="FunFam" id="2.60.120.330:FF:000015">
    <property type="entry name" value="Protein DMR6-LIKE OXYGENASE 1"/>
    <property type="match status" value="1"/>
</dbReference>
<comment type="caution">
    <text evidence="12">The sequence shown here is derived from an EMBL/GenBank/DDBJ whole genome shotgun (WGS) entry which is preliminary data.</text>
</comment>
<comment type="similarity">
    <text evidence="3 9">Belongs to the iron/ascorbate-dependent oxidoreductase family.</text>
</comment>
<evidence type="ECO:0000256" key="2">
    <source>
        <dbReference type="ARBA" id="ARBA00004496"/>
    </source>
</evidence>
<keyword evidence="9" id="KW-0560">Oxidoreductase</keyword>
<feature type="region of interest" description="Disordered" evidence="10">
    <location>
        <begin position="1"/>
        <end position="22"/>
    </location>
</feature>
<evidence type="ECO:0000256" key="9">
    <source>
        <dbReference type="RuleBase" id="RU003682"/>
    </source>
</evidence>
<dbReference type="EMBL" id="CACTIH010002012">
    <property type="protein sequence ID" value="CAA2971449.1"/>
    <property type="molecule type" value="Genomic_DNA"/>
</dbReference>
<feature type="compositionally biased region" description="Polar residues" evidence="10">
    <location>
        <begin position="1"/>
        <end position="11"/>
    </location>
</feature>
<accession>A0A8S0QZA5</accession>
<dbReference type="GO" id="GO:0002238">
    <property type="term" value="P:response to molecule of fungal origin"/>
    <property type="evidence" value="ECO:0007669"/>
    <property type="project" value="UniProtKB-ARBA"/>
</dbReference>
<dbReference type="InterPro" id="IPR044861">
    <property type="entry name" value="IPNS-like_FE2OG_OXY"/>
</dbReference>
<keyword evidence="5 9" id="KW-0479">Metal-binding</keyword>
<dbReference type="InterPro" id="IPR005123">
    <property type="entry name" value="Oxoglu/Fe-dep_dioxygenase_dom"/>
</dbReference>
<dbReference type="PANTHER" id="PTHR47991">
    <property type="entry name" value="OXOGLUTARATE/IRON-DEPENDENT DIOXYGENASE"/>
    <property type="match status" value="1"/>
</dbReference>
<keyword evidence="13" id="KW-1185">Reference proteome</keyword>
<dbReference type="InterPro" id="IPR050295">
    <property type="entry name" value="Plant_2OG-oxidoreductases"/>
</dbReference>
<comment type="subcellular location">
    <subcellularLocation>
        <location evidence="2">Cytoplasm</location>
    </subcellularLocation>
    <subcellularLocation>
        <location evidence="1">Nucleus</location>
    </subcellularLocation>
</comment>